<dbReference type="EMBL" id="CP086322">
    <property type="protein sequence ID" value="UQA91408.1"/>
    <property type="molecule type" value="Genomic_DNA"/>
</dbReference>
<sequence>MSAEEKDHSGVVENAAETRGSARGWRRRFTYAGIYGLFAALAGTAVLAAGAPAASSQSSHGTSVVSIRCVNGMGSVAVTQDAHEPGKPVKYRGTGNCEVSGTENGKAKGVVTFTIDRNNCANATTQVTGTIKWPSGQTSTVELTVEWVATADRGITGGITEGSITSGAYAGAVLDGIGTALEEVQANCVEQGTFDGASGTGSGSATGAS</sequence>
<gene>
    <name evidence="2" type="ORF">K9S39_05525</name>
</gene>
<evidence type="ECO:0000256" key="1">
    <source>
        <dbReference type="SAM" id="Phobius"/>
    </source>
</evidence>
<accession>A0ABY4M2I2</accession>
<protein>
    <submittedName>
        <fullName evidence="2">Uncharacterized protein</fullName>
    </submittedName>
</protein>
<evidence type="ECO:0000313" key="2">
    <source>
        <dbReference type="EMBL" id="UQA91408.1"/>
    </source>
</evidence>
<reference evidence="2" key="1">
    <citation type="submission" date="2021-10" db="EMBL/GenBank/DDBJ databases">
        <title>Streptomyces nigrumlapis sp.nov.,an antimicrobial producing actinobacterium isolated from Black Gobi rocks.</title>
        <authorList>
            <person name="Wen Y."/>
            <person name="Zhang W."/>
            <person name="Liu X.G."/>
        </authorList>
    </citation>
    <scope>NUCLEOTIDE SEQUENCE</scope>
    <source>
        <strain evidence="2">ST13-2-2</strain>
    </source>
</reference>
<evidence type="ECO:0000313" key="3">
    <source>
        <dbReference type="Proteomes" id="UP000830115"/>
    </source>
</evidence>
<keyword evidence="3" id="KW-1185">Reference proteome</keyword>
<name>A0ABY4M2I2_9ACTN</name>
<dbReference type="RefSeq" id="WP_248862235.1">
    <property type="nucleotide sequence ID" value="NZ_CP086322.1"/>
</dbReference>
<feature type="transmembrane region" description="Helical" evidence="1">
    <location>
        <begin position="29"/>
        <end position="51"/>
    </location>
</feature>
<proteinExistence type="predicted"/>
<organism evidence="2 3">
    <name type="scientific">Streptomyces halobius</name>
    <dbReference type="NCBI Taxonomy" id="2879846"/>
    <lineage>
        <taxon>Bacteria</taxon>
        <taxon>Bacillati</taxon>
        <taxon>Actinomycetota</taxon>
        <taxon>Actinomycetes</taxon>
        <taxon>Kitasatosporales</taxon>
        <taxon>Streptomycetaceae</taxon>
        <taxon>Streptomyces</taxon>
    </lineage>
</organism>
<keyword evidence="1" id="KW-0812">Transmembrane</keyword>
<keyword evidence="1" id="KW-1133">Transmembrane helix</keyword>
<dbReference type="Proteomes" id="UP000830115">
    <property type="component" value="Chromosome"/>
</dbReference>
<keyword evidence="1" id="KW-0472">Membrane</keyword>